<reference evidence="1" key="1">
    <citation type="submission" date="2013-08" db="EMBL/GenBank/DDBJ databases">
        <authorList>
            <person name="Mendez C."/>
            <person name="Richter M."/>
            <person name="Ferrer M."/>
            <person name="Sanchez J."/>
        </authorList>
    </citation>
    <scope>NUCLEOTIDE SEQUENCE</scope>
</reference>
<proteinExistence type="predicted"/>
<dbReference type="SUPFAM" id="SSF81301">
    <property type="entry name" value="Nucleotidyltransferase"/>
    <property type="match status" value="1"/>
</dbReference>
<dbReference type="AlphaFoldDB" id="T0XXJ8"/>
<reference evidence="1" key="2">
    <citation type="journal article" date="2014" name="ISME J.">
        <title>Microbial stratification in low pH oxic and suboxic macroscopic growths along an acid mine drainage.</title>
        <authorList>
            <person name="Mendez-Garcia C."/>
            <person name="Mesa V."/>
            <person name="Sprenger R.R."/>
            <person name="Richter M."/>
            <person name="Diez M.S."/>
            <person name="Solano J."/>
            <person name="Bargiela R."/>
            <person name="Golyshina O.V."/>
            <person name="Manteca A."/>
            <person name="Ramos J.L."/>
            <person name="Gallego J.R."/>
            <person name="Llorente I."/>
            <person name="Martins Dos Santos V.A."/>
            <person name="Jensen O.N."/>
            <person name="Pelaez A.I."/>
            <person name="Sanchez J."/>
            <person name="Ferrer M."/>
        </authorList>
    </citation>
    <scope>NUCLEOTIDE SEQUENCE</scope>
</reference>
<name>T0XXJ8_9ZZZZ</name>
<dbReference type="InterPro" id="IPR043519">
    <property type="entry name" value="NT_sf"/>
</dbReference>
<evidence type="ECO:0008006" key="2">
    <source>
        <dbReference type="Google" id="ProtNLM"/>
    </source>
</evidence>
<organism evidence="1">
    <name type="scientific">mine drainage metagenome</name>
    <dbReference type="NCBI Taxonomy" id="410659"/>
    <lineage>
        <taxon>unclassified sequences</taxon>
        <taxon>metagenomes</taxon>
        <taxon>ecological metagenomes</taxon>
    </lineage>
</organism>
<gene>
    <name evidence="1" type="ORF">B1A_21640</name>
</gene>
<protein>
    <recommendedName>
        <fullName evidence="2">Protein containing DUF1814</fullName>
    </recommendedName>
</protein>
<sequence length="125" mass="13962">MRLKSFEAITAALETAGVRYLVAGGLAVAAHGYLRFTKDVDLVAELIPHNVKRTFAALATLGYRPTVPITPSQFADAGLRASWIRDKGMQVLQFWCDVHIETPIDVFVTEPFPFEQEYQRALIKP</sequence>
<dbReference type="EMBL" id="AUZX01015997">
    <property type="protein sequence ID" value="EQD27516.1"/>
    <property type="molecule type" value="Genomic_DNA"/>
</dbReference>
<accession>T0XXJ8</accession>
<comment type="caution">
    <text evidence="1">The sequence shown here is derived from an EMBL/GenBank/DDBJ whole genome shotgun (WGS) entry which is preliminary data.</text>
</comment>
<dbReference type="Gene3D" id="3.30.460.40">
    <property type="match status" value="1"/>
</dbReference>
<evidence type="ECO:0000313" key="1">
    <source>
        <dbReference type="EMBL" id="EQD27516.1"/>
    </source>
</evidence>
<feature type="non-terminal residue" evidence="1">
    <location>
        <position position="125"/>
    </location>
</feature>